<gene>
    <name evidence="2" type="ORF">ABMA27_011285</name>
</gene>
<organism evidence="2 3">
    <name type="scientific">Loxostege sticticalis</name>
    <name type="common">Beet webworm moth</name>
    <dbReference type="NCBI Taxonomy" id="481309"/>
    <lineage>
        <taxon>Eukaryota</taxon>
        <taxon>Metazoa</taxon>
        <taxon>Ecdysozoa</taxon>
        <taxon>Arthropoda</taxon>
        <taxon>Hexapoda</taxon>
        <taxon>Insecta</taxon>
        <taxon>Pterygota</taxon>
        <taxon>Neoptera</taxon>
        <taxon>Endopterygota</taxon>
        <taxon>Lepidoptera</taxon>
        <taxon>Glossata</taxon>
        <taxon>Ditrysia</taxon>
        <taxon>Pyraloidea</taxon>
        <taxon>Crambidae</taxon>
        <taxon>Pyraustinae</taxon>
        <taxon>Loxostege</taxon>
    </lineage>
</organism>
<reference evidence="2 3" key="1">
    <citation type="submission" date="2024-06" db="EMBL/GenBank/DDBJ databases">
        <title>A chromosome-level genome assembly of beet webworm, Loxostege sticticalis.</title>
        <authorList>
            <person name="Zhang Y."/>
        </authorList>
    </citation>
    <scope>NUCLEOTIDE SEQUENCE [LARGE SCALE GENOMIC DNA]</scope>
    <source>
        <strain evidence="2">AQ026</strain>
        <tissue evidence="2">Whole body</tissue>
    </source>
</reference>
<keyword evidence="3" id="KW-1185">Reference proteome</keyword>
<evidence type="ECO:0000313" key="3">
    <source>
        <dbReference type="Proteomes" id="UP001549920"/>
    </source>
</evidence>
<evidence type="ECO:0000313" key="2">
    <source>
        <dbReference type="EMBL" id="KAL0858824.1"/>
    </source>
</evidence>
<evidence type="ECO:0000256" key="1">
    <source>
        <dbReference type="SAM" id="MobiDB-lite"/>
    </source>
</evidence>
<sequence length="137" mass="16292">MKSICYVFRAGKRESRGLLGCFRSQYSLAFEMEEIIWDHRPLYVFNQTEEETYRIIEKRYSDFISVLSDPSKEPISVFDPLKPKLFEELNMIREVSKELQIKKDEDIRKSQAADTEEEKKEEVKEEEKPEVTEKTDA</sequence>
<protein>
    <submittedName>
        <fullName evidence="2">Uncharacterized protein</fullName>
    </submittedName>
</protein>
<comment type="caution">
    <text evidence="2">The sequence shown here is derived from an EMBL/GenBank/DDBJ whole genome shotgun (WGS) entry which is preliminary data.</text>
</comment>
<accession>A0ABR3H2B3</accession>
<dbReference type="EMBL" id="JBEUOH010000029">
    <property type="protein sequence ID" value="KAL0858824.1"/>
    <property type="molecule type" value="Genomic_DNA"/>
</dbReference>
<dbReference type="Proteomes" id="UP001549920">
    <property type="component" value="Unassembled WGS sequence"/>
</dbReference>
<name>A0ABR3H2B3_LOXSC</name>
<proteinExistence type="predicted"/>
<feature type="region of interest" description="Disordered" evidence="1">
    <location>
        <begin position="106"/>
        <end position="137"/>
    </location>
</feature>